<feature type="chain" id="PRO_5047225226" evidence="1">
    <location>
        <begin position="25"/>
        <end position="240"/>
    </location>
</feature>
<evidence type="ECO:0000313" key="4">
    <source>
        <dbReference type="Proteomes" id="UP001595818"/>
    </source>
</evidence>
<evidence type="ECO:0000256" key="1">
    <source>
        <dbReference type="SAM" id="SignalP"/>
    </source>
</evidence>
<dbReference type="PANTHER" id="PTHR34406:SF1">
    <property type="entry name" value="PROTEIN YCEI"/>
    <property type="match status" value="1"/>
</dbReference>
<feature type="signal peptide" evidence="1">
    <location>
        <begin position="1"/>
        <end position="24"/>
    </location>
</feature>
<dbReference type="InterPro" id="IPR007372">
    <property type="entry name" value="Lipid/polyisoprenoid-bd_YceI"/>
</dbReference>
<accession>A0ABV9T0Z4</accession>
<sequence length="240" mass="26004">MKLLKTTGIVSALALVAFSCGGSADTVETKDAQEVAAGSGQTLSLDHSTSKVNWRGYKPTGQHYGIIPITGGELTVEGNEITAGNFTFDITALEIHDMEKSDENHTKLWNHLQSDDFFDATNYPEAKFEVTEIISYGSGNLVEDKEEFASDNTPKSASELAPDSPTHWISGNLTMRGTTKNIKFPARISVDNNAVTAHAGFNIDRTEWGLSYGDEAGVANKAADRFIYNSVSVEFDIKAN</sequence>
<feature type="domain" description="Lipid/polyisoprenoid-binding YceI-like" evidence="2">
    <location>
        <begin position="42"/>
        <end position="240"/>
    </location>
</feature>
<evidence type="ECO:0000313" key="3">
    <source>
        <dbReference type="EMBL" id="MFC4872373.1"/>
    </source>
</evidence>
<proteinExistence type="predicted"/>
<keyword evidence="1" id="KW-0732">Signal</keyword>
<gene>
    <name evidence="3" type="ORF">ACFPFU_11795</name>
</gene>
<comment type="caution">
    <text evidence="3">The sequence shown here is derived from an EMBL/GenBank/DDBJ whole genome shotgun (WGS) entry which is preliminary data.</text>
</comment>
<name>A0ABV9T0Z4_9BACT</name>
<reference evidence="4" key="1">
    <citation type="journal article" date="2019" name="Int. J. Syst. Evol. Microbiol.">
        <title>The Global Catalogue of Microorganisms (GCM) 10K type strain sequencing project: providing services to taxonomists for standard genome sequencing and annotation.</title>
        <authorList>
            <consortium name="The Broad Institute Genomics Platform"/>
            <consortium name="The Broad Institute Genome Sequencing Center for Infectious Disease"/>
            <person name="Wu L."/>
            <person name="Ma J."/>
        </authorList>
    </citation>
    <scope>NUCLEOTIDE SEQUENCE [LARGE SCALE GENOMIC DNA]</scope>
    <source>
        <strain evidence="4">CGMCC 4.7466</strain>
    </source>
</reference>
<dbReference type="SMART" id="SM00867">
    <property type="entry name" value="YceI"/>
    <property type="match status" value="1"/>
</dbReference>
<organism evidence="3 4">
    <name type="scientific">Negadavirga shengliensis</name>
    <dbReference type="NCBI Taxonomy" id="1389218"/>
    <lineage>
        <taxon>Bacteria</taxon>
        <taxon>Pseudomonadati</taxon>
        <taxon>Bacteroidota</taxon>
        <taxon>Cytophagia</taxon>
        <taxon>Cytophagales</taxon>
        <taxon>Cyclobacteriaceae</taxon>
        <taxon>Negadavirga</taxon>
    </lineage>
</organism>
<dbReference type="Proteomes" id="UP001595818">
    <property type="component" value="Unassembled WGS sequence"/>
</dbReference>
<keyword evidence="4" id="KW-1185">Reference proteome</keyword>
<dbReference type="Pfam" id="PF04264">
    <property type="entry name" value="YceI"/>
    <property type="match status" value="1"/>
</dbReference>
<protein>
    <submittedName>
        <fullName evidence="3">YceI family protein</fullName>
    </submittedName>
</protein>
<dbReference type="Gene3D" id="2.40.128.110">
    <property type="entry name" value="Lipid/polyisoprenoid-binding, YceI-like"/>
    <property type="match status" value="1"/>
</dbReference>
<dbReference type="PANTHER" id="PTHR34406">
    <property type="entry name" value="PROTEIN YCEI"/>
    <property type="match status" value="1"/>
</dbReference>
<dbReference type="PROSITE" id="PS51257">
    <property type="entry name" value="PROKAR_LIPOPROTEIN"/>
    <property type="match status" value="1"/>
</dbReference>
<dbReference type="EMBL" id="JBHSJJ010000006">
    <property type="protein sequence ID" value="MFC4872373.1"/>
    <property type="molecule type" value="Genomic_DNA"/>
</dbReference>
<evidence type="ECO:0000259" key="2">
    <source>
        <dbReference type="SMART" id="SM00867"/>
    </source>
</evidence>
<dbReference type="SUPFAM" id="SSF101874">
    <property type="entry name" value="YceI-like"/>
    <property type="match status" value="1"/>
</dbReference>
<dbReference type="InterPro" id="IPR036761">
    <property type="entry name" value="TTHA0802/YceI-like_sf"/>
</dbReference>
<dbReference type="RefSeq" id="WP_377064712.1">
    <property type="nucleotide sequence ID" value="NZ_JBHSJJ010000006.1"/>
</dbReference>